<gene>
    <name evidence="17" type="ORF">PDE_06535</name>
</gene>
<dbReference type="GO" id="GO:0005737">
    <property type="term" value="C:cytoplasm"/>
    <property type="evidence" value="ECO:0007669"/>
    <property type="project" value="UniProtKB-SubCell"/>
</dbReference>
<dbReference type="GO" id="GO:0043066">
    <property type="term" value="P:negative regulation of apoptotic process"/>
    <property type="evidence" value="ECO:0007669"/>
    <property type="project" value="TreeGrafter"/>
</dbReference>
<dbReference type="PROSITE" id="PS50127">
    <property type="entry name" value="UBC_2"/>
    <property type="match status" value="2"/>
</dbReference>
<evidence type="ECO:0000256" key="5">
    <source>
        <dbReference type="ARBA" id="ARBA00022679"/>
    </source>
</evidence>
<evidence type="ECO:0000313" key="18">
    <source>
        <dbReference type="Proteomes" id="UP000019376"/>
    </source>
</evidence>
<dbReference type="Proteomes" id="UP000019376">
    <property type="component" value="Unassembled WGS sequence"/>
</dbReference>
<evidence type="ECO:0000256" key="4">
    <source>
        <dbReference type="ARBA" id="ARBA00022490"/>
    </source>
</evidence>
<evidence type="ECO:0000256" key="6">
    <source>
        <dbReference type="ARBA" id="ARBA00022703"/>
    </source>
</evidence>
<feature type="region of interest" description="Disordered" evidence="15">
    <location>
        <begin position="194"/>
        <end position="218"/>
    </location>
</feature>
<protein>
    <recommendedName>
        <fullName evidence="11">Ubiquitin-conjugating enzyme E2 Z</fullName>
        <ecNumber evidence="3">2.3.2.23</ecNumber>
    </recommendedName>
    <alternativeName>
        <fullName evidence="12">E2 ubiquitin-conjugating enzyme Z</fullName>
    </alternativeName>
    <alternativeName>
        <fullName evidence="14">Ubiquitin carrier protein Z</fullName>
    </alternativeName>
    <alternativeName>
        <fullName evidence="13">Ubiquitin-protein ligase Z</fullName>
    </alternativeName>
</protein>
<evidence type="ECO:0000256" key="15">
    <source>
        <dbReference type="SAM" id="MobiDB-lite"/>
    </source>
</evidence>
<dbReference type="OrthoDB" id="1926878at2759"/>
<proteinExistence type="predicted"/>
<dbReference type="GO" id="GO:0005634">
    <property type="term" value="C:nucleus"/>
    <property type="evidence" value="ECO:0007669"/>
    <property type="project" value="UniProtKB-SubCell"/>
</dbReference>
<keyword evidence="7" id="KW-0547">Nucleotide-binding</keyword>
<dbReference type="PANTHER" id="PTHR46116">
    <property type="entry name" value="(E3-INDEPENDENT) E2 UBIQUITIN-CONJUGATING ENZYME"/>
    <property type="match status" value="1"/>
</dbReference>
<dbReference type="SUPFAM" id="SSF54495">
    <property type="entry name" value="UBC-like"/>
    <property type="match status" value="3"/>
</dbReference>
<evidence type="ECO:0000256" key="10">
    <source>
        <dbReference type="ARBA" id="ARBA00023242"/>
    </source>
</evidence>
<dbReference type="SMART" id="SM00212">
    <property type="entry name" value="UBCc"/>
    <property type="match status" value="1"/>
</dbReference>
<evidence type="ECO:0000256" key="3">
    <source>
        <dbReference type="ARBA" id="ARBA00012486"/>
    </source>
</evidence>
<keyword evidence="18" id="KW-1185">Reference proteome</keyword>
<accession>S7ZLQ3</accession>
<reference evidence="17 18" key="1">
    <citation type="journal article" date="2013" name="PLoS ONE">
        <title>Genomic and secretomic analyses reveal unique features of the lignocellulolytic enzyme system of Penicillium decumbens.</title>
        <authorList>
            <person name="Liu G."/>
            <person name="Zhang L."/>
            <person name="Wei X."/>
            <person name="Zou G."/>
            <person name="Qin Y."/>
            <person name="Ma L."/>
            <person name="Li J."/>
            <person name="Zheng H."/>
            <person name="Wang S."/>
            <person name="Wang C."/>
            <person name="Xun L."/>
            <person name="Zhao G.-P."/>
            <person name="Zhou Z."/>
            <person name="Qu Y."/>
        </authorList>
    </citation>
    <scope>NUCLEOTIDE SEQUENCE [LARGE SCALE GENOMIC DNA]</scope>
    <source>
        <strain evidence="18">114-2 / CGMCC 5302</strain>
    </source>
</reference>
<feature type="domain" description="UBC core" evidence="16">
    <location>
        <begin position="4"/>
        <end position="186"/>
    </location>
</feature>
<evidence type="ECO:0000256" key="13">
    <source>
        <dbReference type="ARBA" id="ARBA00042316"/>
    </source>
</evidence>
<dbReference type="GO" id="GO:0006915">
    <property type="term" value="P:apoptotic process"/>
    <property type="evidence" value="ECO:0007669"/>
    <property type="project" value="UniProtKB-KW"/>
</dbReference>
<keyword evidence="4" id="KW-0963">Cytoplasm</keyword>
<evidence type="ECO:0000256" key="1">
    <source>
        <dbReference type="ARBA" id="ARBA00004123"/>
    </source>
</evidence>
<evidence type="ECO:0000256" key="9">
    <source>
        <dbReference type="ARBA" id="ARBA00022840"/>
    </source>
</evidence>
<organism evidence="17 18">
    <name type="scientific">Penicillium oxalicum (strain 114-2 / CGMCC 5302)</name>
    <name type="common">Penicillium decumbens</name>
    <dbReference type="NCBI Taxonomy" id="933388"/>
    <lineage>
        <taxon>Eukaryota</taxon>
        <taxon>Fungi</taxon>
        <taxon>Dikarya</taxon>
        <taxon>Ascomycota</taxon>
        <taxon>Pezizomycotina</taxon>
        <taxon>Eurotiomycetes</taxon>
        <taxon>Eurotiomycetidae</taxon>
        <taxon>Eurotiales</taxon>
        <taxon>Aspergillaceae</taxon>
        <taxon>Penicillium</taxon>
    </lineage>
</organism>
<dbReference type="STRING" id="933388.S7ZLQ3"/>
<dbReference type="EC" id="2.3.2.23" evidence="3"/>
<dbReference type="InterPro" id="IPR000608">
    <property type="entry name" value="UBC"/>
</dbReference>
<dbReference type="GO" id="GO:0061631">
    <property type="term" value="F:ubiquitin conjugating enzyme activity"/>
    <property type="evidence" value="ECO:0007669"/>
    <property type="project" value="UniProtKB-EC"/>
</dbReference>
<dbReference type="PhylomeDB" id="S7ZLQ3"/>
<keyword evidence="5" id="KW-0808">Transferase</keyword>
<keyword evidence="6" id="KW-0053">Apoptosis</keyword>
<keyword evidence="8" id="KW-0833">Ubl conjugation pathway</keyword>
<dbReference type="GO" id="GO:0005524">
    <property type="term" value="F:ATP binding"/>
    <property type="evidence" value="ECO:0007669"/>
    <property type="project" value="UniProtKB-KW"/>
</dbReference>
<evidence type="ECO:0000313" key="17">
    <source>
        <dbReference type="EMBL" id="EPS31580.1"/>
    </source>
</evidence>
<dbReference type="Gene3D" id="3.10.110.10">
    <property type="entry name" value="Ubiquitin Conjugating Enzyme"/>
    <property type="match status" value="2"/>
</dbReference>
<evidence type="ECO:0000256" key="8">
    <source>
        <dbReference type="ARBA" id="ARBA00022786"/>
    </source>
</evidence>
<evidence type="ECO:0000259" key="16">
    <source>
        <dbReference type="PROSITE" id="PS50127"/>
    </source>
</evidence>
<dbReference type="CDD" id="cd23809">
    <property type="entry name" value="UBCc_UBE2Z"/>
    <property type="match status" value="1"/>
</dbReference>
<dbReference type="GO" id="GO:0004869">
    <property type="term" value="F:cysteine-type endopeptidase inhibitor activity"/>
    <property type="evidence" value="ECO:0007669"/>
    <property type="project" value="TreeGrafter"/>
</dbReference>
<dbReference type="PANTHER" id="PTHR46116:SF26">
    <property type="entry name" value="UBIQUITIN-CONJUGATING ENZYME E2 Z"/>
    <property type="match status" value="1"/>
</dbReference>
<feature type="domain" description="UBC core" evidence="16">
    <location>
        <begin position="308"/>
        <end position="460"/>
    </location>
</feature>
<dbReference type="CDD" id="cd00195">
    <property type="entry name" value="UBCc_UEV"/>
    <property type="match status" value="1"/>
</dbReference>
<keyword evidence="9" id="KW-0067">ATP-binding</keyword>
<evidence type="ECO:0000256" key="11">
    <source>
        <dbReference type="ARBA" id="ARBA00039894"/>
    </source>
</evidence>
<dbReference type="HOGENOM" id="CLU_037142_0_0_1"/>
<comment type="subcellular location">
    <subcellularLocation>
        <location evidence="2">Cytoplasm</location>
    </subcellularLocation>
    <subcellularLocation>
        <location evidence="1">Nucleus</location>
    </subcellularLocation>
</comment>
<dbReference type="EMBL" id="KB644413">
    <property type="protein sequence ID" value="EPS31580.1"/>
    <property type="molecule type" value="Genomic_DNA"/>
</dbReference>
<dbReference type="InterPro" id="IPR016135">
    <property type="entry name" value="UBQ-conjugating_enzyme/RWD"/>
</dbReference>
<evidence type="ECO:0000256" key="12">
    <source>
        <dbReference type="ARBA" id="ARBA00041798"/>
    </source>
</evidence>
<evidence type="ECO:0000256" key="7">
    <source>
        <dbReference type="ARBA" id="ARBA00022741"/>
    </source>
</evidence>
<keyword evidence="10" id="KW-0539">Nucleus</keyword>
<evidence type="ECO:0000256" key="2">
    <source>
        <dbReference type="ARBA" id="ARBA00004496"/>
    </source>
</evidence>
<sequence>MANQCVIRLMRELRQLEEDDDIGRQNEIYDVNIRDVEALIIGPPGTPYAMGFYQFQIKFPPGKVVTRDLTADLAQGLAMDPELIPLDYPEKPPLVALRTTNSGTTRFGPNLYACGKVCLSILGTWISGPNEQWNPVQGLATVLRSIQSLLDEKPVKLEPGFENHSRVEESEAYNAKIHHENLRVTVIQPLEASFRDTEGQPTQEPSRDPNGETKQYQQASPFLDMLKRRFLWYLESYKMAIDKGLKDHRSPKGGRFTLMSFEYGSNAMKGRWDYEDLKMRIERLETQIMDEIHSWPRRGLEAERQGACIAVRLRAQFEKLVPELTERTEGMVCLELVDNNPFLWRLIYHGRPMTQYDGGVLKAKIYISPNHPAEQPRVFLETPLYHVRVSPQNALIYLPLETENIGQHIDGIISSLEEERPPVNPLMTVNPAASALCWGSPQEQRQYRRNLRRSVEATLE</sequence>
<dbReference type="AlphaFoldDB" id="S7ZLQ3"/>
<dbReference type="Pfam" id="PF00179">
    <property type="entry name" value="UQ_con"/>
    <property type="match status" value="3"/>
</dbReference>
<dbReference type="eggNOG" id="KOG0895">
    <property type="taxonomic scope" value="Eukaryota"/>
</dbReference>
<evidence type="ECO:0000256" key="14">
    <source>
        <dbReference type="ARBA" id="ARBA00042401"/>
    </source>
</evidence>
<name>S7ZLQ3_PENO1</name>